<organism evidence="3">
    <name type="scientific">marine sediment metagenome</name>
    <dbReference type="NCBI Taxonomy" id="412755"/>
    <lineage>
        <taxon>unclassified sequences</taxon>
        <taxon>metagenomes</taxon>
        <taxon>ecological metagenomes</taxon>
    </lineage>
</organism>
<dbReference type="PANTHER" id="PTHR12873:SF0">
    <property type="entry name" value="TWINKLE MTDNA HELICASE"/>
    <property type="match status" value="1"/>
</dbReference>
<feature type="non-terminal residue" evidence="3">
    <location>
        <position position="437"/>
    </location>
</feature>
<evidence type="ECO:0000256" key="1">
    <source>
        <dbReference type="SAM" id="MobiDB-lite"/>
    </source>
</evidence>
<dbReference type="InterPro" id="IPR006171">
    <property type="entry name" value="TOPRIM_dom"/>
</dbReference>
<protein>
    <recommendedName>
        <fullName evidence="2">Toprim domain-containing protein</fullName>
    </recommendedName>
</protein>
<dbReference type="Gene3D" id="3.40.1360.10">
    <property type="match status" value="1"/>
</dbReference>
<dbReference type="AlphaFoldDB" id="A0A0F9E644"/>
<dbReference type="EMBL" id="LAZR01036256">
    <property type="protein sequence ID" value="KKL25326.1"/>
    <property type="molecule type" value="Genomic_DNA"/>
</dbReference>
<dbReference type="GO" id="GO:0003697">
    <property type="term" value="F:single-stranded DNA binding"/>
    <property type="evidence" value="ECO:0007669"/>
    <property type="project" value="InterPro"/>
</dbReference>
<feature type="compositionally biased region" description="Basic and acidic residues" evidence="1">
    <location>
        <begin position="57"/>
        <end position="80"/>
    </location>
</feature>
<dbReference type="CDD" id="cd01029">
    <property type="entry name" value="TOPRIM_primases"/>
    <property type="match status" value="1"/>
</dbReference>
<dbReference type="Gene3D" id="3.40.50.300">
    <property type="entry name" value="P-loop containing nucleotide triphosphate hydrolases"/>
    <property type="match status" value="1"/>
</dbReference>
<comment type="caution">
    <text evidence="3">The sequence shown here is derived from an EMBL/GenBank/DDBJ whole genome shotgun (WGS) entry which is preliminary data.</text>
</comment>
<dbReference type="SUPFAM" id="SSF56731">
    <property type="entry name" value="DNA primase core"/>
    <property type="match status" value="1"/>
</dbReference>
<feature type="domain" description="Toprim" evidence="2">
    <location>
        <begin position="170"/>
        <end position="266"/>
    </location>
</feature>
<evidence type="ECO:0000313" key="3">
    <source>
        <dbReference type="EMBL" id="KKL25326.1"/>
    </source>
</evidence>
<dbReference type="InterPro" id="IPR027417">
    <property type="entry name" value="P-loop_NTPase"/>
</dbReference>
<evidence type="ECO:0000259" key="2">
    <source>
        <dbReference type="PROSITE" id="PS50880"/>
    </source>
</evidence>
<dbReference type="InterPro" id="IPR027032">
    <property type="entry name" value="Twinkle-like"/>
</dbReference>
<dbReference type="GO" id="GO:0043139">
    <property type="term" value="F:5'-3' DNA helicase activity"/>
    <property type="evidence" value="ECO:0007669"/>
    <property type="project" value="InterPro"/>
</dbReference>
<name>A0A0F9E644_9ZZZZ</name>
<dbReference type="InterPro" id="IPR034154">
    <property type="entry name" value="TOPRIM_DnaG/twinkle"/>
</dbReference>
<reference evidence="3" key="1">
    <citation type="journal article" date="2015" name="Nature">
        <title>Complex archaea that bridge the gap between prokaryotes and eukaryotes.</title>
        <authorList>
            <person name="Spang A."/>
            <person name="Saw J.H."/>
            <person name="Jorgensen S.L."/>
            <person name="Zaremba-Niedzwiedzka K."/>
            <person name="Martijn J."/>
            <person name="Lind A.E."/>
            <person name="van Eijk R."/>
            <person name="Schleper C."/>
            <person name="Guy L."/>
            <person name="Ettema T.J."/>
        </authorList>
    </citation>
    <scope>NUCLEOTIDE SEQUENCE</scope>
</reference>
<feature type="region of interest" description="Disordered" evidence="1">
    <location>
        <begin position="57"/>
        <end position="81"/>
    </location>
</feature>
<accession>A0A0F9E644</accession>
<dbReference type="Gene3D" id="2.20.25.10">
    <property type="match status" value="1"/>
</dbReference>
<sequence>MLVNVLMHFIWMNMSCYEKLPHEECGSSDALQTFEDEDGTYSGYCFACETFIREPYPEGTKKPSREDRADHNRRRSEDTQRTLSEISTYPCLPLPERKLEVKTLEYFGIKIGVSEQDGSTPILHYYPYKKDGVIKAYKVRLIAEKKMWCVGEMKGVDLFGWDEAIATGAKKLFITEGELDAAALWQALVAKQKGTKWEQYLPAVVSLTRGASSAKKDLTDNLIKIRSHFQEVVLCFDMDEAGQAAIEAAHEVYPLAKRAALPSKDPNACLIEGRANALCNAVLFKSTIPKNTRLINGQSLVAAGREQAKMGLSWPWDGLTKLTRGIRFGETYYLGAGVKMGKSEIVNTLAAHLITEHDLSVFLAKPEEANRKTVQMVLGKIAGKIFHDPDVEFDYEAYDKAAAVVGDRLFMLSLYQHLGWDSLRNDIMVAHGQGCKA</sequence>
<proteinExistence type="predicted"/>
<gene>
    <name evidence="3" type="ORF">LCGC14_2406450</name>
</gene>
<dbReference type="SMART" id="SM00493">
    <property type="entry name" value="TOPRIM"/>
    <property type="match status" value="1"/>
</dbReference>
<dbReference type="PANTHER" id="PTHR12873">
    <property type="entry name" value="T7-LIKE MITOCHONDRIAL DNA HELICASE"/>
    <property type="match status" value="1"/>
</dbReference>
<dbReference type="PROSITE" id="PS50880">
    <property type="entry name" value="TOPRIM"/>
    <property type="match status" value="1"/>
</dbReference>
<dbReference type="Pfam" id="PF13155">
    <property type="entry name" value="Toprim_2"/>
    <property type="match status" value="1"/>
</dbReference>